<feature type="transmembrane region" description="Helical" evidence="8">
    <location>
        <begin position="275"/>
        <end position="300"/>
    </location>
</feature>
<keyword evidence="7" id="KW-0325">Glycoprotein</keyword>
<name>A0A521AMK5_SACCC</name>
<evidence type="ECO:0000313" key="10">
    <source>
        <dbReference type="Proteomes" id="UP000319040"/>
    </source>
</evidence>
<keyword evidence="6 8" id="KW-0472">Membrane</keyword>
<gene>
    <name evidence="9" type="ORF">SAMN06265379_101262</name>
</gene>
<evidence type="ECO:0000256" key="3">
    <source>
        <dbReference type="ARBA" id="ARBA00022692"/>
    </source>
</evidence>
<dbReference type="InterPro" id="IPR001991">
    <property type="entry name" value="Na-dicarboxylate_symporter"/>
</dbReference>
<feature type="transmembrane region" description="Helical" evidence="8">
    <location>
        <begin position="409"/>
        <end position="429"/>
    </location>
</feature>
<dbReference type="PANTHER" id="PTHR11958:SF63">
    <property type="entry name" value="AMINO ACID TRANSPORTER"/>
    <property type="match status" value="1"/>
</dbReference>
<proteinExistence type="predicted"/>
<dbReference type="Gene3D" id="1.10.3860.10">
    <property type="entry name" value="Sodium:dicarboxylate symporter"/>
    <property type="match status" value="1"/>
</dbReference>
<dbReference type="GO" id="GO:0016020">
    <property type="term" value="C:membrane"/>
    <property type="evidence" value="ECO:0007669"/>
    <property type="project" value="UniProtKB-SubCell"/>
</dbReference>
<dbReference type="PANTHER" id="PTHR11958">
    <property type="entry name" value="SODIUM/DICARBOXYLATE SYMPORTER-RELATED"/>
    <property type="match status" value="1"/>
</dbReference>
<dbReference type="EMBL" id="FXTB01000001">
    <property type="protein sequence ID" value="SMO36022.1"/>
    <property type="molecule type" value="Genomic_DNA"/>
</dbReference>
<sequence length="470" mass="51178">MKNIPLYIKIIIGILLGAAWAVVSGWLGWQEFTRDWIDPFGKIFINLLKLIAIPLIIFSVISGIVSLGSPKDLGKMGARTLLMYLVTTVLSVSVGLILVNTIEPGKKLSDEIRLVNRISYELWAIQEQIEIKDGLRYAQKPENQHIVREKRAQKMLTDEAEIIQSLKPKVKQGPLQALVDMVPANIFHALAGNGSMLQIIFFAIFFGIALLYVPGEKTKVIVLFMQGSSDIFIKMVDIIMRAAPFFVFALMAGVVNDIAGNDPGKIIEIFKGLTWYSVTVLAGLVLMAFAFYPGLLKLLVPAQKVLGFLRGISPAQALAFSTSSSAATLPVTFECVEENLGVDKKTAGFVLPIGATINMDGTSLYQAVAVLFLAQMHMIELSLWQQLTVVLTATLASIGSAAIPSAGIVMLMVVLNSVGLNPAWIAIILPVDRVLDMVRTTVNVTGDAAVCLVMDRYVEGGEDIEKELDN</sequence>
<evidence type="ECO:0000313" key="9">
    <source>
        <dbReference type="EMBL" id="SMO36022.1"/>
    </source>
</evidence>
<dbReference type="SUPFAM" id="SSF118215">
    <property type="entry name" value="Proton glutamate symport protein"/>
    <property type="match status" value="1"/>
</dbReference>
<evidence type="ECO:0000256" key="5">
    <source>
        <dbReference type="ARBA" id="ARBA00022989"/>
    </source>
</evidence>
<feature type="transmembrane region" description="Helical" evidence="8">
    <location>
        <begin position="383"/>
        <end position="403"/>
    </location>
</feature>
<dbReference type="PROSITE" id="PS00714">
    <property type="entry name" value="NA_DICARBOXYL_SYMP_2"/>
    <property type="match status" value="1"/>
</dbReference>
<protein>
    <submittedName>
        <fullName evidence="9">Na+/H+-dicarboxylate symporter</fullName>
    </submittedName>
</protein>
<reference evidence="9 10" key="1">
    <citation type="submission" date="2017-05" db="EMBL/GenBank/DDBJ databases">
        <authorList>
            <person name="Varghese N."/>
            <person name="Submissions S."/>
        </authorList>
    </citation>
    <scope>NUCLEOTIDE SEQUENCE [LARGE SCALE GENOMIC DNA]</scope>
    <source>
        <strain evidence="9 10">DSM 27040</strain>
    </source>
</reference>
<keyword evidence="2" id="KW-0813">Transport</keyword>
<evidence type="ECO:0000256" key="7">
    <source>
        <dbReference type="ARBA" id="ARBA00023180"/>
    </source>
</evidence>
<dbReference type="InterPro" id="IPR036458">
    <property type="entry name" value="Na:dicarbo_symporter_sf"/>
</dbReference>
<feature type="transmembrane region" description="Helical" evidence="8">
    <location>
        <begin position="81"/>
        <end position="102"/>
    </location>
</feature>
<keyword evidence="10" id="KW-1185">Reference proteome</keyword>
<dbReference type="GO" id="GO:1902475">
    <property type="term" value="P:L-alpha-amino acid transmembrane transport"/>
    <property type="evidence" value="ECO:0007669"/>
    <property type="project" value="UniProtKB-ARBA"/>
</dbReference>
<feature type="transmembrane region" description="Helical" evidence="8">
    <location>
        <begin position="195"/>
        <end position="214"/>
    </location>
</feature>
<dbReference type="Pfam" id="PF00375">
    <property type="entry name" value="SDF"/>
    <property type="match status" value="1"/>
</dbReference>
<evidence type="ECO:0000256" key="6">
    <source>
        <dbReference type="ARBA" id="ARBA00023136"/>
    </source>
</evidence>
<evidence type="ECO:0000256" key="1">
    <source>
        <dbReference type="ARBA" id="ARBA00004141"/>
    </source>
</evidence>
<feature type="transmembrane region" description="Helical" evidence="8">
    <location>
        <begin position="235"/>
        <end position="255"/>
    </location>
</feature>
<keyword evidence="3 8" id="KW-0812">Transmembrane</keyword>
<dbReference type="AlphaFoldDB" id="A0A521AMK5"/>
<dbReference type="Proteomes" id="UP000319040">
    <property type="component" value="Unassembled WGS sequence"/>
</dbReference>
<dbReference type="PRINTS" id="PR00173">
    <property type="entry name" value="EDTRNSPORT"/>
</dbReference>
<evidence type="ECO:0000256" key="4">
    <source>
        <dbReference type="ARBA" id="ARBA00022847"/>
    </source>
</evidence>
<keyword evidence="4" id="KW-0769">Symport</keyword>
<dbReference type="RefSeq" id="WP_142531661.1">
    <property type="nucleotide sequence ID" value="NZ_FXTB01000001.1"/>
</dbReference>
<feature type="transmembrane region" description="Helical" evidence="8">
    <location>
        <begin position="47"/>
        <end position="69"/>
    </location>
</feature>
<dbReference type="InterPro" id="IPR018107">
    <property type="entry name" value="Na-dicarboxylate_symporter_CS"/>
</dbReference>
<keyword evidence="5 8" id="KW-1133">Transmembrane helix</keyword>
<dbReference type="InterPro" id="IPR050746">
    <property type="entry name" value="DAACS"/>
</dbReference>
<accession>A0A521AMK5</accession>
<evidence type="ECO:0000256" key="8">
    <source>
        <dbReference type="SAM" id="Phobius"/>
    </source>
</evidence>
<comment type="subcellular location">
    <subcellularLocation>
        <location evidence="1">Membrane</location>
        <topology evidence="1">Multi-pass membrane protein</topology>
    </subcellularLocation>
</comment>
<dbReference type="GO" id="GO:0015293">
    <property type="term" value="F:symporter activity"/>
    <property type="evidence" value="ECO:0007669"/>
    <property type="project" value="UniProtKB-KW"/>
</dbReference>
<dbReference type="OrthoDB" id="9768885at2"/>
<feature type="transmembrane region" description="Helical" evidence="8">
    <location>
        <begin position="7"/>
        <end position="27"/>
    </location>
</feature>
<organism evidence="9 10">
    <name type="scientific">Saccharicrinis carchari</name>
    <dbReference type="NCBI Taxonomy" id="1168039"/>
    <lineage>
        <taxon>Bacteria</taxon>
        <taxon>Pseudomonadati</taxon>
        <taxon>Bacteroidota</taxon>
        <taxon>Bacteroidia</taxon>
        <taxon>Marinilabiliales</taxon>
        <taxon>Marinilabiliaceae</taxon>
        <taxon>Saccharicrinis</taxon>
    </lineage>
</organism>
<evidence type="ECO:0000256" key="2">
    <source>
        <dbReference type="ARBA" id="ARBA00022448"/>
    </source>
</evidence>